<comment type="caution">
    <text evidence="9">The sequence shown here is derived from an EMBL/GenBank/DDBJ whole genome shotgun (WGS) entry which is preliminary data.</text>
</comment>
<feature type="transmembrane region" description="Helical" evidence="7">
    <location>
        <begin position="103"/>
        <end position="121"/>
    </location>
</feature>
<dbReference type="EMBL" id="BAABAF010000001">
    <property type="protein sequence ID" value="GAA3754252.1"/>
    <property type="molecule type" value="Genomic_DNA"/>
</dbReference>
<dbReference type="InterPro" id="IPR011701">
    <property type="entry name" value="MFS"/>
</dbReference>
<keyword evidence="10" id="KW-1185">Reference proteome</keyword>
<comment type="subcellular location">
    <subcellularLocation>
        <location evidence="1">Cell membrane</location>
        <topology evidence="1">Multi-pass membrane protein</topology>
    </subcellularLocation>
</comment>
<name>A0ABP7G4E5_9MICO</name>
<feature type="transmembrane region" description="Helical" evidence="7">
    <location>
        <begin position="127"/>
        <end position="148"/>
    </location>
</feature>
<dbReference type="RefSeq" id="WP_344779970.1">
    <property type="nucleotide sequence ID" value="NZ_BAABAF010000001.1"/>
</dbReference>
<keyword evidence="3" id="KW-1003">Cell membrane</keyword>
<keyword evidence="6 7" id="KW-0472">Membrane</keyword>
<dbReference type="PANTHER" id="PTHR43045:SF1">
    <property type="entry name" value="SHIKIMATE TRANSPORTER"/>
    <property type="match status" value="1"/>
</dbReference>
<feature type="transmembrane region" description="Helical" evidence="7">
    <location>
        <begin position="347"/>
        <end position="374"/>
    </location>
</feature>
<evidence type="ECO:0000256" key="4">
    <source>
        <dbReference type="ARBA" id="ARBA00022692"/>
    </source>
</evidence>
<dbReference type="Proteomes" id="UP001500540">
    <property type="component" value="Unassembled WGS sequence"/>
</dbReference>
<organism evidence="9 10">
    <name type="scientific">Microbacterium kribbense</name>
    <dbReference type="NCBI Taxonomy" id="433645"/>
    <lineage>
        <taxon>Bacteria</taxon>
        <taxon>Bacillati</taxon>
        <taxon>Actinomycetota</taxon>
        <taxon>Actinomycetes</taxon>
        <taxon>Micrococcales</taxon>
        <taxon>Microbacteriaceae</taxon>
        <taxon>Microbacterium</taxon>
    </lineage>
</organism>
<dbReference type="Gene3D" id="1.20.1250.20">
    <property type="entry name" value="MFS general substrate transporter like domains"/>
    <property type="match status" value="2"/>
</dbReference>
<evidence type="ECO:0000313" key="9">
    <source>
        <dbReference type="EMBL" id="GAA3754252.1"/>
    </source>
</evidence>
<feature type="transmembrane region" description="Helical" evidence="7">
    <location>
        <begin position="169"/>
        <end position="194"/>
    </location>
</feature>
<feature type="transmembrane region" description="Helical" evidence="7">
    <location>
        <begin position="322"/>
        <end position="341"/>
    </location>
</feature>
<dbReference type="PROSITE" id="PS50850">
    <property type="entry name" value="MFS"/>
    <property type="match status" value="1"/>
</dbReference>
<evidence type="ECO:0000256" key="2">
    <source>
        <dbReference type="ARBA" id="ARBA00022448"/>
    </source>
</evidence>
<feature type="transmembrane region" description="Helical" evidence="7">
    <location>
        <begin position="30"/>
        <end position="56"/>
    </location>
</feature>
<feature type="transmembrane region" description="Helical" evidence="7">
    <location>
        <begin position="256"/>
        <end position="279"/>
    </location>
</feature>
<feature type="transmembrane region" description="Helical" evidence="7">
    <location>
        <begin position="291"/>
        <end position="310"/>
    </location>
</feature>
<dbReference type="SUPFAM" id="SSF103473">
    <property type="entry name" value="MFS general substrate transporter"/>
    <property type="match status" value="1"/>
</dbReference>
<protein>
    <submittedName>
        <fullName evidence="9">MFS transporter</fullName>
    </submittedName>
</protein>
<dbReference type="PROSITE" id="PS00217">
    <property type="entry name" value="SUGAR_TRANSPORT_2"/>
    <property type="match status" value="1"/>
</dbReference>
<dbReference type="CDD" id="cd17369">
    <property type="entry name" value="MFS_ShiA_like"/>
    <property type="match status" value="1"/>
</dbReference>
<feature type="domain" description="Major facilitator superfamily (MFS) profile" evidence="8">
    <location>
        <begin position="30"/>
        <end position="443"/>
    </location>
</feature>
<keyword evidence="2" id="KW-0813">Transport</keyword>
<accession>A0ABP7G4E5</accession>
<proteinExistence type="predicted"/>
<dbReference type="PANTHER" id="PTHR43045">
    <property type="entry name" value="SHIKIMATE TRANSPORTER"/>
    <property type="match status" value="1"/>
</dbReference>
<dbReference type="InterPro" id="IPR036259">
    <property type="entry name" value="MFS_trans_sf"/>
</dbReference>
<evidence type="ECO:0000256" key="6">
    <source>
        <dbReference type="ARBA" id="ARBA00023136"/>
    </source>
</evidence>
<feature type="transmembrane region" description="Helical" evidence="7">
    <location>
        <begin position="413"/>
        <end position="434"/>
    </location>
</feature>
<dbReference type="InterPro" id="IPR005829">
    <property type="entry name" value="Sugar_transporter_CS"/>
</dbReference>
<sequence>MPAERDDAIGQVTTETGTVVHITPKELRHIAAAAFVGTALEWYDYFLFGTAAAIVFNRLFFSALNPTAAVLAALATFGVGFAARPVGAFLFGIIGDRVGRRPTLIMTIIFIGTATGLIGVLPTYTDVGILAPSLLVLLRLFQGIAVGGEWGGATTIAIEHAPAKRRARYAALVQVGSPAGTLLSSGVFALVLLLPPEVFDAWGWRLAFLAAFPMLLVALWIRLKVEESPVFKELVRLDKRAKVPALDVFTKSWRRLIVAVAAAFLGVGGFYVMNTFVVSYVTNTLSGDRQIVVNATLIAAVVQIGVILLFGRVAEKIGPGRVTFWGGLATAVAAWPLFALIDTNSPVAITVAVALGIGLLTITYAVTGALLTELFPPEQRYSGVSLGYNIAGALSGFLPFLATWLINASGTTASWPAVVILVVISLITAVGGIVGERLRVKDQAIVFEG</sequence>
<evidence type="ECO:0000256" key="1">
    <source>
        <dbReference type="ARBA" id="ARBA00004651"/>
    </source>
</evidence>
<gene>
    <name evidence="9" type="ORF">GCM10022240_03960</name>
</gene>
<feature type="transmembrane region" description="Helical" evidence="7">
    <location>
        <begin position="386"/>
        <end position="407"/>
    </location>
</feature>
<dbReference type="InterPro" id="IPR020846">
    <property type="entry name" value="MFS_dom"/>
</dbReference>
<feature type="transmembrane region" description="Helical" evidence="7">
    <location>
        <begin position="206"/>
        <end position="223"/>
    </location>
</feature>
<evidence type="ECO:0000313" key="10">
    <source>
        <dbReference type="Proteomes" id="UP001500540"/>
    </source>
</evidence>
<feature type="transmembrane region" description="Helical" evidence="7">
    <location>
        <begin position="68"/>
        <end position="91"/>
    </location>
</feature>
<evidence type="ECO:0000256" key="7">
    <source>
        <dbReference type="SAM" id="Phobius"/>
    </source>
</evidence>
<dbReference type="Pfam" id="PF07690">
    <property type="entry name" value="MFS_1"/>
    <property type="match status" value="1"/>
</dbReference>
<keyword evidence="5 7" id="KW-1133">Transmembrane helix</keyword>
<keyword evidence="4 7" id="KW-0812">Transmembrane</keyword>
<reference evidence="10" key="1">
    <citation type="journal article" date="2019" name="Int. J. Syst. Evol. Microbiol.">
        <title>The Global Catalogue of Microorganisms (GCM) 10K type strain sequencing project: providing services to taxonomists for standard genome sequencing and annotation.</title>
        <authorList>
            <consortium name="The Broad Institute Genomics Platform"/>
            <consortium name="The Broad Institute Genome Sequencing Center for Infectious Disease"/>
            <person name="Wu L."/>
            <person name="Ma J."/>
        </authorList>
    </citation>
    <scope>NUCLEOTIDE SEQUENCE [LARGE SCALE GENOMIC DNA]</scope>
    <source>
        <strain evidence="10">JCM 16950</strain>
    </source>
</reference>
<evidence type="ECO:0000259" key="8">
    <source>
        <dbReference type="PROSITE" id="PS50850"/>
    </source>
</evidence>
<evidence type="ECO:0000256" key="5">
    <source>
        <dbReference type="ARBA" id="ARBA00022989"/>
    </source>
</evidence>
<evidence type="ECO:0000256" key="3">
    <source>
        <dbReference type="ARBA" id="ARBA00022475"/>
    </source>
</evidence>